<name>A0A094YP69_9PROT</name>
<evidence type="ECO:0000256" key="6">
    <source>
        <dbReference type="ARBA" id="ARBA00022989"/>
    </source>
</evidence>
<dbReference type="EMBL" id="JOKM01000054">
    <property type="protein sequence ID" value="KGB23850.1"/>
    <property type="molecule type" value="Genomic_DNA"/>
</dbReference>
<keyword evidence="6 11" id="KW-1133">Transmembrane helix</keyword>
<comment type="caution">
    <text evidence="13">The sequence shown here is derived from an EMBL/GenBank/DDBJ whole genome shotgun (WGS) entry which is preliminary data.</text>
</comment>
<dbReference type="RefSeq" id="WP_081939025.1">
    <property type="nucleotide sequence ID" value="NZ_JACAOJ010000050.1"/>
</dbReference>
<keyword evidence="12" id="KW-0732">Signal</keyword>
<feature type="binding site" description="covalent" evidence="9">
    <location>
        <position position="201"/>
    </location>
    <ligand>
        <name>heme c</name>
        <dbReference type="ChEBI" id="CHEBI:61717"/>
    </ligand>
</feature>
<feature type="binding site" description="covalent" evidence="9">
    <location>
        <position position="81"/>
    </location>
    <ligand>
        <name>heme c</name>
        <dbReference type="ChEBI" id="CHEBI:61717"/>
    </ligand>
</feature>
<keyword evidence="8 11" id="KW-0472">Membrane</keyword>
<dbReference type="GO" id="GO:0009055">
    <property type="term" value="F:electron transfer activity"/>
    <property type="evidence" value="ECO:0007669"/>
    <property type="project" value="InterPro"/>
</dbReference>
<dbReference type="GO" id="GO:0046872">
    <property type="term" value="F:metal ion binding"/>
    <property type="evidence" value="ECO:0007669"/>
    <property type="project" value="UniProtKB-KW"/>
</dbReference>
<reference evidence="13 14" key="1">
    <citation type="submission" date="2014-06" db="EMBL/GenBank/DDBJ databases">
        <title>Functional and comparative genomic analyses of the Drosophila gut microbiota identify candidate symbiosis factors.</title>
        <authorList>
            <person name="Newell P.D."/>
            <person name="Chaston J.M."/>
            <person name="Douglas A.E."/>
        </authorList>
    </citation>
    <scope>NUCLEOTIDE SEQUENCE [LARGE SCALE GENOMIC DNA]</scope>
    <source>
        <strain evidence="13 14">DmCS_006</strain>
    </source>
</reference>
<dbReference type="SUPFAM" id="SSF46626">
    <property type="entry name" value="Cytochrome c"/>
    <property type="match status" value="1"/>
</dbReference>
<evidence type="ECO:0000313" key="14">
    <source>
        <dbReference type="Proteomes" id="UP000029448"/>
    </source>
</evidence>
<dbReference type="GO" id="GO:0016020">
    <property type="term" value="C:membrane"/>
    <property type="evidence" value="ECO:0007669"/>
    <property type="project" value="UniProtKB-SubCell"/>
</dbReference>
<dbReference type="InterPro" id="IPR002326">
    <property type="entry name" value="Cyt_c1"/>
</dbReference>
<dbReference type="PANTHER" id="PTHR10266">
    <property type="entry name" value="CYTOCHROME C1"/>
    <property type="match status" value="1"/>
</dbReference>
<feature type="region of interest" description="Disordered" evidence="10">
    <location>
        <begin position="106"/>
        <end position="129"/>
    </location>
</feature>
<feature type="binding site" description="covalent" evidence="9">
    <location>
        <position position="80"/>
    </location>
    <ligand>
        <name>heme c</name>
        <dbReference type="ChEBI" id="CHEBI:61717"/>
    </ligand>
</feature>
<comment type="subcellular location">
    <subcellularLocation>
        <location evidence="1">Membrane</location>
    </subcellularLocation>
</comment>
<feature type="chain" id="PRO_5001904119" description="Cytochrome c1" evidence="12">
    <location>
        <begin position="28"/>
        <end position="274"/>
    </location>
</feature>
<evidence type="ECO:0000256" key="10">
    <source>
        <dbReference type="SAM" id="MobiDB-lite"/>
    </source>
</evidence>
<gene>
    <name evidence="13" type="ORF">AtDm6_1482</name>
</gene>
<dbReference type="GO" id="GO:0020037">
    <property type="term" value="F:heme binding"/>
    <property type="evidence" value="ECO:0007669"/>
    <property type="project" value="InterPro"/>
</dbReference>
<accession>A0A094YP69</accession>
<keyword evidence="5 9" id="KW-0479">Metal-binding</keyword>
<dbReference type="PATRIC" id="fig|104102.7.peg.1466"/>
<feature type="binding site" description="covalent" evidence="9">
    <location>
        <position position="77"/>
    </location>
    <ligand>
        <name>heme c</name>
        <dbReference type="ChEBI" id="CHEBI:61717"/>
    </ligand>
</feature>
<keyword evidence="14" id="KW-1185">Reference proteome</keyword>
<comment type="cofactor">
    <cofactor evidence="9">
        <name>heme c</name>
        <dbReference type="ChEBI" id="CHEBI:61717"/>
    </cofactor>
    <text evidence="9">Binds 1 heme c group covalently per subunit.</text>
</comment>
<protein>
    <recommendedName>
        <fullName evidence="2">Cytochrome c1</fullName>
    </recommendedName>
</protein>
<evidence type="ECO:0000256" key="11">
    <source>
        <dbReference type="SAM" id="Phobius"/>
    </source>
</evidence>
<dbReference type="PRINTS" id="PR00603">
    <property type="entry name" value="CYTOCHROMEC1"/>
</dbReference>
<dbReference type="Pfam" id="PF02167">
    <property type="entry name" value="Cytochrom_C1"/>
    <property type="match status" value="1"/>
</dbReference>
<evidence type="ECO:0000256" key="1">
    <source>
        <dbReference type="ARBA" id="ARBA00004370"/>
    </source>
</evidence>
<dbReference type="Proteomes" id="UP000029448">
    <property type="component" value="Unassembled WGS sequence"/>
</dbReference>
<keyword evidence="3 9" id="KW-0349">Heme</keyword>
<evidence type="ECO:0000256" key="4">
    <source>
        <dbReference type="ARBA" id="ARBA00022692"/>
    </source>
</evidence>
<evidence type="ECO:0000313" key="13">
    <source>
        <dbReference type="EMBL" id="KGB23850.1"/>
    </source>
</evidence>
<proteinExistence type="predicted"/>
<dbReference type="InterPro" id="IPR036909">
    <property type="entry name" value="Cyt_c-like_dom_sf"/>
</dbReference>
<feature type="signal peptide" evidence="12">
    <location>
        <begin position="1"/>
        <end position="27"/>
    </location>
</feature>
<feature type="compositionally biased region" description="Low complexity" evidence="10">
    <location>
        <begin position="30"/>
        <end position="43"/>
    </location>
</feature>
<evidence type="ECO:0000256" key="9">
    <source>
        <dbReference type="PIRSR" id="PIRSR602326-1"/>
    </source>
</evidence>
<evidence type="ECO:0000256" key="7">
    <source>
        <dbReference type="ARBA" id="ARBA00023004"/>
    </source>
</evidence>
<keyword evidence="7 9" id="KW-0408">Iron</keyword>
<evidence type="ECO:0000256" key="8">
    <source>
        <dbReference type="ARBA" id="ARBA00023136"/>
    </source>
</evidence>
<organism evidence="13 14">
    <name type="scientific">Acetobacter tropicalis</name>
    <dbReference type="NCBI Taxonomy" id="104102"/>
    <lineage>
        <taxon>Bacteria</taxon>
        <taxon>Pseudomonadati</taxon>
        <taxon>Pseudomonadota</taxon>
        <taxon>Alphaproteobacteria</taxon>
        <taxon>Acetobacterales</taxon>
        <taxon>Acetobacteraceae</taxon>
        <taxon>Acetobacter</taxon>
    </lineage>
</organism>
<dbReference type="PANTHER" id="PTHR10266:SF3">
    <property type="entry name" value="CYTOCHROME C1, HEME PROTEIN, MITOCHONDRIAL"/>
    <property type="match status" value="1"/>
</dbReference>
<keyword evidence="4 11" id="KW-0812">Transmembrane</keyword>
<evidence type="ECO:0000256" key="12">
    <source>
        <dbReference type="SAM" id="SignalP"/>
    </source>
</evidence>
<feature type="transmembrane region" description="Helical" evidence="11">
    <location>
        <begin position="245"/>
        <end position="263"/>
    </location>
</feature>
<evidence type="ECO:0000256" key="3">
    <source>
        <dbReference type="ARBA" id="ARBA00022617"/>
    </source>
</evidence>
<dbReference type="GeneID" id="89477325"/>
<dbReference type="AlphaFoldDB" id="A0A094YP69"/>
<feature type="region of interest" description="Disordered" evidence="10">
    <location>
        <begin position="28"/>
        <end position="50"/>
    </location>
</feature>
<sequence>MSVRAFLGGACLLSSLFLATPEQTALAQTPSAPASSPAAAPAEPAAPPHQKWSFDGAFGQFDQASLQRGFLVYDHVCSTCHGMRSLTYNDLAGIGLSPKAISDLAHSKQFPGPVDEDGQPTTRPGTPDDHFKSPFPSEAAAAAMMGGVAPPDQSRLALIKPHGADWLYAFLTGYRMPPPPGAPMVPGKFYNEWADGHLIGMPPPLVEGGVSFPDGTKATVDQQARDVSTFLVWAADPHRNARHHIGKGVVLYLIVLLLLAIAWKKKIWNRRDGH</sequence>
<dbReference type="STRING" id="104102.AtDm6_1482"/>
<evidence type="ECO:0000256" key="2">
    <source>
        <dbReference type="ARBA" id="ARBA00016165"/>
    </source>
</evidence>
<dbReference type="Gene3D" id="1.10.760.10">
    <property type="entry name" value="Cytochrome c-like domain"/>
    <property type="match status" value="1"/>
</dbReference>
<evidence type="ECO:0000256" key="5">
    <source>
        <dbReference type="ARBA" id="ARBA00022723"/>
    </source>
</evidence>